<evidence type="ECO:0000256" key="3">
    <source>
        <dbReference type="ARBA" id="ARBA00023274"/>
    </source>
</evidence>
<dbReference type="EMBL" id="JAHLFM010000024">
    <property type="protein sequence ID" value="MBU3830832.1"/>
    <property type="molecule type" value="Genomic_DNA"/>
</dbReference>
<dbReference type="NCBIfam" id="TIGR00855">
    <property type="entry name" value="L12"/>
    <property type="match status" value="1"/>
</dbReference>
<dbReference type="HAMAP" id="MF_00368">
    <property type="entry name" value="Ribosomal_bL12"/>
    <property type="match status" value="1"/>
</dbReference>
<feature type="domain" description="Large ribosomal subunit protein bL12 oligomerization" evidence="6">
    <location>
        <begin position="5"/>
        <end position="52"/>
    </location>
</feature>
<gene>
    <name evidence="4 7" type="primary">rplL</name>
    <name evidence="7" type="ORF">H9897_01630</name>
</gene>
<dbReference type="CDD" id="cd00387">
    <property type="entry name" value="Ribosomal_L7_L12"/>
    <property type="match status" value="1"/>
</dbReference>
<evidence type="ECO:0000313" key="8">
    <source>
        <dbReference type="Proteomes" id="UP000824247"/>
    </source>
</evidence>
<dbReference type="GO" id="GO:0003729">
    <property type="term" value="F:mRNA binding"/>
    <property type="evidence" value="ECO:0007669"/>
    <property type="project" value="TreeGrafter"/>
</dbReference>
<dbReference type="InterPro" id="IPR000206">
    <property type="entry name" value="Ribosomal_bL12"/>
</dbReference>
<dbReference type="FunFam" id="3.30.1390.10:FF:000001">
    <property type="entry name" value="50S ribosomal protein L7/L12"/>
    <property type="match status" value="1"/>
</dbReference>
<dbReference type="GO" id="GO:0006412">
    <property type="term" value="P:translation"/>
    <property type="evidence" value="ECO:0007669"/>
    <property type="project" value="UniProtKB-UniRule"/>
</dbReference>
<reference evidence="7" key="2">
    <citation type="submission" date="2021-04" db="EMBL/GenBank/DDBJ databases">
        <authorList>
            <person name="Gilroy R."/>
        </authorList>
    </citation>
    <scope>NUCLEOTIDE SEQUENCE</scope>
    <source>
        <strain evidence="7">A5-1222</strain>
    </source>
</reference>
<dbReference type="InterPro" id="IPR014719">
    <property type="entry name" value="Ribosomal_bL12_C/ClpS-like"/>
</dbReference>
<keyword evidence="2 4" id="KW-0689">Ribosomal protein</keyword>
<dbReference type="InterPro" id="IPR008932">
    <property type="entry name" value="Ribosomal_bL12_oligo"/>
</dbReference>
<accession>A0A9E2KXE6</accession>
<evidence type="ECO:0000256" key="4">
    <source>
        <dbReference type="HAMAP-Rule" id="MF_00368"/>
    </source>
</evidence>
<dbReference type="Gene3D" id="3.30.1390.10">
    <property type="match status" value="1"/>
</dbReference>
<dbReference type="PANTHER" id="PTHR45987:SF4">
    <property type="entry name" value="LARGE RIBOSOMAL SUBUNIT PROTEIN BL12M"/>
    <property type="match status" value="1"/>
</dbReference>
<evidence type="ECO:0000256" key="2">
    <source>
        <dbReference type="ARBA" id="ARBA00022980"/>
    </source>
</evidence>
<reference evidence="7" key="1">
    <citation type="journal article" date="2021" name="PeerJ">
        <title>Extensive microbial diversity within the chicken gut microbiome revealed by metagenomics and culture.</title>
        <authorList>
            <person name="Gilroy R."/>
            <person name="Ravi A."/>
            <person name="Getino M."/>
            <person name="Pursley I."/>
            <person name="Horton D.L."/>
            <person name="Alikhan N.F."/>
            <person name="Baker D."/>
            <person name="Gharbi K."/>
            <person name="Hall N."/>
            <person name="Watson M."/>
            <person name="Adriaenssens E.M."/>
            <person name="Foster-Nyarko E."/>
            <person name="Jarju S."/>
            <person name="Secka A."/>
            <person name="Antonio M."/>
            <person name="Oren A."/>
            <person name="Chaudhuri R.R."/>
            <person name="La Ragione R."/>
            <person name="Hildebrand F."/>
            <person name="Pallen M.J."/>
        </authorList>
    </citation>
    <scope>NUCLEOTIDE SEQUENCE</scope>
    <source>
        <strain evidence="7">A5-1222</strain>
    </source>
</reference>
<comment type="similarity">
    <text evidence="1 4">Belongs to the bacterial ribosomal protein bL12 family.</text>
</comment>
<feature type="domain" description="Large ribosomal subunit protein bL12 C-terminal" evidence="5">
    <location>
        <begin position="57"/>
        <end position="122"/>
    </location>
</feature>
<dbReference type="SUPFAM" id="SSF54736">
    <property type="entry name" value="ClpS-like"/>
    <property type="match status" value="1"/>
</dbReference>
<evidence type="ECO:0000259" key="6">
    <source>
        <dbReference type="Pfam" id="PF16320"/>
    </source>
</evidence>
<evidence type="ECO:0000256" key="1">
    <source>
        <dbReference type="ARBA" id="ARBA00007197"/>
    </source>
</evidence>
<proteinExistence type="inferred from homology"/>
<dbReference type="GO" id="GO:0003735">
    <property type="term" value="F:structural constituent of ribosome"/>
    <property type="evidence" value="ECO:0007669"/>
    <property type="project" value="InterPro"/>
</dbReference>
<name>A0A9E2KXE6_9BACT</name>
<protein>
    <recommendedName>
        <fullName evidence="4">Large ribosomal subunit protein bL12</fullName>
    </recommendedName>
</protein>
<dbReference type="AlphaFoldDB" id="A0A9E2KXE6"/>
<dbReference type="Proteomes" id="UP000824247">
    <property type="component" value="Unassembled WGS sequence"/>
</dbReference>
<dbReference type="InterPro" id="IPR036235">
    <property type="entry name" value="Ribosomal_bL12_oligo_N_sf"/>
</dbReference>
<dbReference type="Pfam" id="PF16320">
    <property type="entry name" value="Ribosomal_L12_N"/>
    <property type="match status" value="1"/>
</dbReference>
<comment type="function">
    <text evidence="4">Forms part of the ribosomal stalk which helps the ribosome interact with GTP-bound translation factors. Is thus essential for accurate translation.</text>
</comment>
<dbReference type="Gene3D" id="1.20.5.710">
    <property type="entry name" value="Single helix bin"/>
    <property type="match status" value="1"/>
</dbReference>
<dbReference type="InterPro" id="IPR013823">
    <property type="entry name" value="Ribosomal_bL12_C"/>
</dbReference>
<keyword evidence="3 4" id="KW-0687">Ribonucleoprotein</keyword>
<dbReference type="Pfam" id="PF00542">
    <property type="entry name" value="Ribosomal_L12"/>
    <property type="match status" value="1"/>
</dbReference>
<dbReference type="SUPFAM" id="SSF48300">
    <property type="entry name" value="Ribosomal protein L7/12, oligomerisation (N-terminal) domain"/>
    <property type="match status" value="1"/>
</dbReference>
<evidence type="ECO:0000313" key="7">
    <source>
        <dbReference type="EMBL" id="MBU3830832.1"/>
    </source>
</evidence>
<comment type="subunit">
    <text evidence="4">Homodimer. Part of the ribosomal stalk of the 50S ribosomal subunit. Forms a multimeric L10(L12)X complex, where L10 forms an elongated spine to which 2 to 4 L12 dimers bind in a sequential fashion. Binds GTP-bound translation factors.</text>
</comment>
<dbReference type="GO" id="GO:0022625">
    <property type="term" value="C:cytosolic large ribosomal subunit"/>
    <property type="evidence" value="ECO:0007669"/>
    <property type="project" value="TreeGrafter"/>
</dbReference>
<sequence length="122" mass="12813">MAKVTKEQIIETLKEMSMLEINDLIKDIETEFGVSAAAPVAVAAAGAGAADAPTEVNLVLVDGGSNKVAVIKLIREITGQGLMEAKAMSEKAGSVIKEGLKTEEANELKKKFEEAGAKVELK</sequence>
<evidence type="ECO:0000259" key="5">
    <source>
        <dbReference type="Pfam" id="PF00542"/>
    </source>
</evidence>
<comment type="caution">
    <text evidence="7">The sequence shown here is derived from an EMBL/GenBank/DDBJ whole genome shotgun (WGS) entry which is preliminary data.</text>
</comment>
<dbReference type="PANTHER" id="PTHR45987">
    <property type="entry name" value="39S RIBOSOMAL PROTEIN L12"/>
    <property type="match status" value="1"/>
</dbReference>
<organism evidence="7 8">
    <name type="scientific">Candidatus Ureaplasma intestinipullorum</name>
    <dbReference type="NCBI Taxonomy" id="2838770"/>
    <lineage>
        <taxon>Bacteria</taxon>
        <taxon>Bacillati</taxon>
        <taxon>Mycoplasmatota</taxon>
        <taxon>Mycoplasmoidales</taxon>
        <taxon>Mycoplasmoidaceae</taxon>
        <taxon>Ureaplasma</taxon>
    </lineage>
</organism>